<protein>
    <submittedName>
        <fullName evidence="1">Uncharacterized protein</fullName>
    </submittedName>
</protein>
<evidence type="ECO:0000313" key="1">
    <source>
        <dbReference type="EMBL" id="AIF70333.1"/>
    </source>
</evidence>
<dbReference type="HOGENOM" id="CLU_3387506_0_0_2"/>
<name>A0A075M0N3_9EURY</name>
<reference evidence="1 2" key="2">
    <citation type="journal article" date="2015" name="Genome Announc.">
        <title>Complete Genome Sequence of Hyperthermophilic Piezophilic Archaeon Palaeococcus pacificus DY20341T, Isolated from Deep-Sea Hydrothermal Sediments.</title>
        <authorList>
            <person name="Zeng X."/>
            <person name="Jebbar M."/>
            <person name="Shao Z."/>
        </authorList>
    </citation>
    <scope>NUCLEOTIDE SEQUENCE [LARGE SCALE GENOMIC DNA]</scope>
    <source>
        <strain evidence="1 2">DY20341</strain>
    </source>
</reference>
<evidence type="ECO:0000313" key="2">
    <source>
        <dbReference type="Proteomes" id="UP000027981"/>
    </source>
</evidence>
<keyword evidence="2" id="KW-1185">Reference proteome</keyword>
<gene>
    <name evidence="1" type="ORF">PAP_09790</name>
</gene>
<proteinExistence type="predicted"/>
<dbReference type="AlphaFoldDB" id="A0A075M0N3"/>
<accession>A0A075M0N3</accession>
<sequence length="32" mass="3625">MILFIVPLNLIKGKCFKFLLKVYEGEGIGVKI</sequence>
<reference evidence="2" key="1">
    <citation type="submission" date="2013-06" db="EMBL/GenBank/DDBJ databases">
        <title>Complete Genome Sequence of Hyperthermophilic Palaeococcus pacificus DY20341T, Isolated from a Deep-Sea Hydrothermal Sediments.</title>
        <authorList>
            <person name="Zeng X."/>
            <person name="Shao Z."/>
        </authorList>
    </citation>
    <scope>NUCLEOTIDE SEQUENCE [LARGE SCALE GENOMIC DNA]</scope>
    <source>
        <strain evidence="2">DY20341</strain>
    </source>
</reference>
<organism evidence="1 2">
    <name type="scientific">Palaeococcus pacificus DY20341</name>
    <dbReference type="NCBI Taxonomy" id="1343739"/>
    <lineage>
        <taxon>Archaea</taxon>
        <taxon>Methanobacteriati</taxon>
        <taxon>Methanobacteriota</taxon>
        <taxon>Thermococci</taxon>
        <taxon>Thermococcales</taxon>
        <taxon>Thermococcaceae</taxon>
        <taxon>Palaeococcus</taxon>
    </lineage>
</organism>
<dbReference type="Proteomes" id="UP000027981">
    <property type="component" value="Chromosome"/>
</dbReference>
<dbReference type="KEGG" id="ppac:PAP_09790"/>
<dbReference type="EMBL" id="CP006019">
    <property type="protein sequence ID" value="AIF70333.1"/>
    <property type="molecule type" value="Genomic_DNA"/>
</dbReference>